<evidence type="ECO:0000259" key="1">
    <source>
        <dbReference type="SMART" id="SM00871"/>
    </source>
</evidence>
<gene>
    <name evidence="2" type="ORF">LCY76_07150</name>
</gene>
<dbReference type="EMBL" id="JAIWJX010000002">
    <property type="protein sequence ID" value="MCK6256370.1"/>
    <property type="molecule type" value="Genomic_DNA"/>
</dbReference>
<keyword evidence="3" id="KW-1185">Reference proteome</keyword>
<dbReference type="Pfam" id="PF06445">
    <property type="entry name" value="GyrI-like"/>
    <property type="match status" value="1"/>
</dbReference>
<organism evidence="2 3">
    <name type="scientific">Fictibacillus marinisediminis</name>
    <dbReference type="NCBI Taxonomy" id="2878389"/>
    <lineage>
        <taxon>Bacteria</taxon>
        <taxon>Bacillati</taxon>
        <taxon>Bacillota</taxon>
        <taxon>Bacilli</taxon>
        <taxon>Bacillales</taxon>
        <taxon>Fictibacillaceae</taxon>
        <taxon>Fictibacillus</taxon>
    </lineage>
</organism>
<protein>
    <submittedName>
        <fullName evidence="2">GyrI-like domain-containing protein</fullName>
    </submittedName>
</protein>
<dbReference type="SMART" id="SM00871">
    <property type="entry name" value="AraC_E_bind"/>
    <property type="match status" value="1"/>
</dbReference>
<comment type="caution">
    <text evidence="2">The sequence shown here is derived from an EMBL/GenBank/DDBJ whole genome shotgun (WGS) entry which is preliminary data.</text>
</comment>
<evidence type="ECO:0000313" key="2">
    <source>
        <dbReference type="EMBL" id="MCK6256370.1"/>
    </source>
</evidence>
<dbReference type="InterPro" id="IPR050908">
    <property type="entry name" value="SmbC-like"/>
</dbReference>
<dbReference type="AlphaFoldDB" id="A0A9X1XAS3"/>
<sequence length="159" mass="18521">MTVTVKELPEYEVAYVRRVGSYFEPPEHWGQLFQWAFGNELFPPQQQFIGISLDNPELVEDQECRHDACVTIPKDFQKEEHPDVSFKKLDAGAYAVYSFYDTPDKLNQAYQFMFAVWLPASEYEPDFSRHNLEFNLNNPAEDPEGRCKVDLFVPIKKCG</sequence>
<dbReference type="InterPro" id="IPR029442">
    <property type="entry name" value="GyrI-like"/>
</dbReference>
<dbReference type="RefSeq" id="WP_248252056.1">
    <property type="nucleotide sequence ID" value="NZ_JAIWJX010000002.1"/>
</dbReference>
<dbReference type="SUPFAM" id="SSF55136">
    <property type="entry name" value="Probable bacterial effector-binding domain"/>
    <property type="match status" value="1"/>
</dbReference>
<dbReference type="PANTHER" id="PTHR40055">
    <property type="entry name" value="TRANSCRIPTIONAL REGULATOR YGIV-RELATED"/>
    <property type="match status" value="1"/>
</dbReference>
<dbReference type="PANTHER" id="PTHR40055:SF1">
    <property type="entry name" value="TRANSCRIPTIONAL REGULATOR YGIV-RELATED"/>
    <property type="match status" value="1"/>
</dbReference>
<reference evidence="2" key="1">
    <citation type="submission" date="2021-09" db="EMBL/GenBank/DDBJ databases">
        <title>Genome analysis of Fictibacillus sp. KIGAM418 isolated from marine sediment.</title>
        <authorList>
            <person name="Seo M.-J."/>
            <person name="Cho E.-S."/>
            <person name="Hwang C.Y."/>
        </authorList>
    </citation>
    <scope>NUCLEOTIDE SEQUENCE</scope>
    <source>
        <strain evidence="2">KIGAM418</strain>
    </source>
</reference>
<accession>A0A9X1XAS3</accession>
<feature type="domain" description="AraC effector-binding" evidence="1">
    <location>
        <begin position="1"/>
        <end position="156"/>
    </location>
</feature>
<dbReference type="Gene3D" id="3.20.80.10">
    <property type="entry name" value="Regulatory factor, effector binding domain"/>
    <property type="match status" value="1"/>
</dbReference>
<proteinExistence type="predicted"/>
<evidence type="ECO:0000313" key="3">
    <source>
        <dbReference type="Proteomes" id="UP001139011"/>
    </source>
</evidence>
<dbReference type="InterPro" id="IPR011256">
    <property type="entry name" value="Reg_factor_effector_dom_sf"/>
</dbReference>
<name>A0A9X1XAS3_9BACL</name>
<dbReference type="InterPro" id="IPR010499">
    <property type="entry name" value="AraC_E-bd"/>
</dbReference>
<dbReference type="Proteomes" id="UP001139011">
    <property type="component" value="Unassembled WGS sequence"/>
</dbReference>